<evidence type="ECO:0000256" key="4">
    <source>
        <dbReference type="SAM" id="MobiDB-lite"/>
    </source>
</evidence>
<dbReference type="Gene3D" id="2.60.120.430">
    <property type="entry name" value="Galactose-binding lectin"/>
    <property type="match status" value="1"/>
</dbReference>
<comment type="caution">
    <text evidence="5">The sequence shown here is derived from an EMBL/GenBank/DDBJ whole genome shotgun (WGS) entry which is preliminary data.</text>
</comment>
<evidence type="ECO:0000256" key="2">
    <source>
        <dbReference type="ARBA" id="ARBA00022801"/>
    </source>
</evidence>
<evidence type="ECO:0000313" key="6">
    <source>
        <dbReference type="Proteomes" id="UP000281498"/>
    </source>
</evidence>
<proteinExistence type="inferred from homology"/>
<gene>
    <name evidence="5" type="ORF">CR203_14010</name>
</gene>
<evidence type="ECO:0008006" key="7">
    <source>
        <dbReference type="Google" id="ProtNLM"/>
    </source>
</evidence>
<dbReference type="Gene3D" id="2.115.10.20">
    <property type="entry name" value="Glycosyl hydrolase domain, family 43"/>
    <property type="match status" value="1"/>
</dbReference>
<dbReference type="PANTHER" id="PTHR22925">
    <property type="entry name" value="GLYCOSYL HYDROLASE 43 FAMILY MEMBER"/>
    <property type="match status" value="1"/>
</dbReference>
<sequence length="670" mass="76412">MYDENEEKYYWYGEDKTHGYLPTRGVRVYSSTDLYNWTDEGLALTAIESKEQFENDPLISGLYEGRDDKEEIIDGIGTQRVIERPKVIYNEKNDNYVMWFHADGPTSWSDAMYAKAEAGHAISDSPTGPFEFQESNRLDRTPEDADFNGQPDQPGMARDMNLFVDDDGTGYIIYASEENYTMFISKLNEDYTDVVGWYKDGGSERDETYQGVIGEDYVRVFIGAHREAPAIFKYDGLYYLTTSGSSGWDPNRAQYAVTDDLFGKWSDMSDPSVGEGASTTFDTQSTYIIPVDQENGKFIYMGDRWNQGNLTDSRYVWLPMEFGQDNEIILQWYDEWELDLLDSMFRVNINTELPERVSVGETPDLPDVINVTTVDEQLDSEVTWSINPDDFALPGTVEVTGVLTDLSNKVIRTDIMVVPDNVKYFVNAGGTESNNYLKWSSYMEDTRINKNVMDQAYDPDNAPTWGHIGNNTNGSVHGSEDIFSTLRYLTDGDDITYNFDLDDGDYSVYVGFYDPWRSSGGDRSVDVLINDELKTEGYSFTFEYDVFGYEDVEITDGFLDVTVARASSQDPQVSWIIVAENVPEEEVTYENIAELTKEYASETDGPGHKGISTALENHLSNAKKAEENKDTDKKEERLDHYKKQVSQHEGRIFTDEQVRSLMEEVEFLYN</sequence>
<dbReference type="SUPFAM" id="SSF49785">
    <property type="entry name" value="Galactose-binding domain-like"/>
    <property type="match status" value="1"/>
</dbReference>
<organism evidence="5 6">
    <name type="scientific">Salipaludibacillus neizhouensis</name>
    <dbReference type="NCBI Taxonomy" id="885475"/>
    <lineage>
        <taxon>Bacteria</taxon>
        <taxon>Bacillati</taxon>
        <taxon>Bacillota</taxon>
        <taxon>Bacilli</taxon>
        <taxon>Bacillales</taxon>
        <taxon>Bacillaceae</taxon>
    </lineage>
</organism>
<keyword evidence="2" id="KW-0378">Hydrolase</keyword>
<dbReference type="InterPro" id="IPR023296">
    <property type="entry name" value="Glyco_hydro_beta-prop_sf"/>
</dbReference>
<dbReference type="SUPFAM" id="SSF75005">
    <property type="entry name" value="Arabinanase/levansucrase/invertase"/>
    <property type="match status" value="1"/>
</dbReference>
<feature type="compositionally biased region" description="Basic and acidic residues" evidence="4">
    <location>
        <begin position="623"/>
        <end position="637"/>
    </location>
</feature>
<evidence type="ECO:0000256" key="3">
    <source>
        <dbReference type="ARBA" id="ARBA00023295"/>
    </source>
</evidence>
<dbReference type="InterPro" id="IPR006710">
    <property type="entry name" value="Glyco_hydro_43"/>
</dbReference>
<reference evidence="5 6" key="1">
    <citation type="submission" date="2017-10" db="EMBL/GenBank/DDBJ databases">
        <title>Bacillus sp. nov., a halophilic bacterium isolated from a Keqin Lake.</title>
        <authorList>
            <person name="Wang H."/>
        </authorList>
    </citation>
    <scope>NUCLEOTIDE SEQUENCE [LARGE SCALE GENOMIC DNA]</scope>
    <source>
        <strain evidence="5 6">KCTC 13187</strain>
    </source>
</reference>
<name>A0A3A9K838_9BACI</name>
<dbReference type="AlphaFoldDB" id="A0A3A9K838"/>
<keyword evidence="6" id="KW-1185">Reference proteome</keyword>
<dbReference type="GO" id="GO:0004553">
    <property type="term" value="F:hydrolase activity, hydrolyzing O-glycosyl compounds"/>
    <property type="evidence" value="ECO:0007669"/>
    <property type="project" value="InterPro"/>
</dbReference>
<evidence type="ECO:0000313" key="5">
    <source>
        <dbReference type="EMBL" id="RKL66990.1"/>
    </source>
</evidence>
<dbReference type="PANTHER" id="PTHR22925:SF3">
    <property type="entry name" value="GLYCOSYL HYDROLASE FAMILY PROTEIN 43"/>
    <property type="match status" value="1"/>
</dbReference>
<feature type="region of interest" description="Disordered" evidence="4">
    <location>
        <begin position="123"/>
        <end position="143"/>
    </location>
</feature>
<dbReference type="EMBL" id="PDOE01000005">
    <property type="protein sequence ID" value="RKL66990.1"/>
    <property type="molecule type" value="Genomic_DNA"/>
</dbReference>
<dbReference type="GO" id="GO:0005975">
    <property type="term" value="P:carbohydrate metabolic process"/>
    <property type="evidence" value="ECO:0007669"/>
    <property type="project" value="InterPro"/>
</dbReference>
<dbReference type="Pfam" id="PF04616">
    <property type="entry name" value="Glyco_hydro_43"/>
    <property type="match status" value="1"/>
</dbReference>
<dbReference type="InterPro" id="IPR008979">
    <property type="entry name" value="Galactose-bd-like_sf"/>
</dbReference>
<dbReference type="Proteomes" id="UP000281498">
    <property type="component" value="Unassembled WGS sequence"/>
</dbReference>
<protein>
    <recommendedName>
        <fullName evidence="7">Bacterial Ig-like domain-containing protein</fullName>
    </recommendedName>
</protein>
<feature type="region of interest" description="Disordered" evidence="4">
    <location>
        <begin position="618"/>
        <end position="637"/>
    </location>
</feature>
<accession>A0A3A9K838</accession>
<evidence type="ECO:0000256" key="1">
    <source>
        <dbReference type="ARBA" id="ARBA00009865"/>
    </source>
</evidence>
<dbReference type="CDD" id="cd18825">
    <property type="entry name" value="GH43_CtGH43-like"/>
    <property type="match status" value="1"/>
</dbReference>
<comment type="similarity">
    <text evidence="1">Belongs to the glycosyl hydrolase 43 family.</text>
</comment>
<keyword evidence="3" id="KW-0326">Glycosidase</keyword>
<feature type="compositionally biased region" description="Basic and acidic residues" evidence="4">
    <location>
        <begin position="134"/>
        <end position="143"/>
    </location>
</feature>